<dbReference type="OrthoDB" id="1736387at2759"/>
<dbReference type="Proteomes" id="UP000694251">
    <property type="component" value="Chromosome 12"/>
</dbReference>
<reference evidence="1 2" key="1">
    <citation type="submission" date="2020-12" db="EMBL/GenBank/DDBJ databases">
        <title>Concerted genomic and epigenomic changes stabilize Arabidopsis allopolyploids.</title>
        <authorList>
            <person name="Chen Z."/>
        </authorList>
    </citation>
    <scope>NUCLEOTIDE SEQUENCE [LARGE SCALE GENOMIC DNA]</scope>
    <source>
        <strain evidence="1">As9502</strain>
        <tissue evidence="1">Leaf</tissue>
    </source>
</reference>
<name>A0A8T1YP00_ARASU</name>
<accession>A0A8T1YP00</accession>
<dbReference type="AlphaFoldDB" id="A0A8T1YP00"/>
<protein>
    <submittedName>
        <fullName evidence="1">Uncharacterized protein</fullName>
    </submittedName>
</protein>
<sequence length="142" mass="15948">MLELTVVTGKKEGGGGASSIQCLMLNSINDTVWAMKMKIAHKVHKAWDVIETNVVDKYKNDMAIALLFQSISETLVLQIRELDTAKKVWEAIKPRHVGVERVKEARRQTLMAEFDRLKMKDSETIDAFSEKLSEIASKSAAL</sequence>
<proteinExistence type="predicted"/>
<dbReference type="PANTHER" id="PTHR35317">
    <property type="entry name" value="OS04G0629600 PROTEIN"/>
    <property type="match status" value="1"/>
</dbReference>
<organism evidence="1 2">
    <name type="scientific">Arabidopsis suecica</name>
    <name type="common">Swedish thale-cress</name>
    <name type="synonym">Cardaminopsis suecica</name>
    <dbReference type="NCBI Taxonomy" id="45249"/>
    <lineage>
        <taxon>Eukaryota</taxon>
        <taxon>Viridiplantae</taxon>
        <taxon>Streptophyta</taxon>
        <taxon>Embryophyta</taxon>
        <taxon>Tracheophyta</taxon>
        <taxon>Spermatophyta</taxon>
        <taxon>Magnoliopsida</taxon>
        <taxon>eudicotyledons</taxon>
        <taxon>Gunneridae</taxon>
        <taxon>Pentapetalae</taxon>
        <taxon>rosids</taxon>
        <taxon>malvids</taxon>
        <taxon>Brassicales</taxon>
        <taxon>Brassicaceae</taxon>
        <taxon>Camelineae</taxon>
        <taxon>Arabidopsis</taxon>
    </lineage>
</organism>
<dbReference type="Pfam" id="PF14223">
    <property type="entry name" value="Retrotran_gag_2"/>
    <property type="match status" value="1"/>
</dbReference>
<evidence type="ECO:0000313" key="2">
    <source>
        <dbReference type="Proteomes" id="UP000694251"/>
    </source>
</evidence>
<keyword evidence="2" id="KW-1185">Reference proteome</keyword>
<dbReference type="EMBL" id="JAEFBJ010000012">
    <property type="protein sequence ID" value="KAG7547820.1"/>
    <property type="molecule type" value="Genomic_DNA"/>
</dbReference>
<dbReference type="PANTHER" id="PTHR35317:SF44">
    <property type="entry name" value="RNA-DIRECTED DNA POLYMERASE"/>
    <property type="match status" value="1"/>
</dbReference>
<gene>
    <name evidence="1" type="ORF">ISN44_As12g030310</name>
</gene>
<evidence type="ECO:0000313" key="1">
    <source>
        <dbReference type="EMBL" id="KAG7547820.1"/>
    </source>
</evidence>
<comment type="caution">
    <text evidence="1">The sequence shown here is derived from an EMBL/GenBank/DDBJ whole genome shotgun (WGS) entry which is preliminary data.</text>
</comment>